<sequence>MMPRCRLCPMLLAKGAQSSNHSNGGIGTSFMTKMSAYLDLGLAQNAVKAVKSLTPYGSLSHQIYCIMTNHGFDGKDFLFAFKLLQD</sequence>
<keyword evidence="2" id="KW-1185">Reference proteome</keyword>
<dbReference type="Proteomes" id="UP000828390">
    <property type="component" value="Unassembled WGS sequence"/>
</dbReference>
<comment type="caution">
    <text evidence="1">The sequence shown here is derived from an EMBL/GenBank/DDBJ whole genome shotgun (WGS) entry which is preliminary data.</text>
</comment>
<evidence type="ECO:0000313" key="1">
    <source>
        <dbReference type="EMBL" id="KAH3696630.1"/>
    </source>
</evidence>
<reference evidence="1" key="2">
    <citation type="submission" date="2020-11" db="EMBL/GenBank/DDBJ databases">
        <authorList>
            <person name="McCartney M.A."/>
            <person name="Auch B."/>
            <person name="Kono T."/>
            <person name="Mallez S."/>
            <person name="Becker A."/>
            <person name="Gohl D.M."/>
            <person name="Silverstein K.A.T."/>
            <person name="Koren S."/>
            <person name="Bechman K.B."/>
            <person name="Herman A."/>
            <person name="Abrahante J.E."/>
            <person name="Garbe J."/>
        </authorList>
    </citation>
    <scope>NUCLEOTIDE SEQUENCE</scope>
    <source>
        <strain evidence="1">Duluth1</strain>
        <tissue evidence="1">Whole animal</tissue>
    </source>
</reference>
<dbReference type="AlphaFoldDB" id="A0A9D3YDR9"/>
<protein>
    <recommendedName>
        <fullName evidence="3">3-hydroxyisobutyrate dehydrogenase-like NAD-binding domain-containing protein</fullName>
    </recommendedName>
</protein>
<organism evidence="1 2">
    <name type="scientific">Dreissena polymorpha</name>
    <name type="common">Zebra mussel</name>
    <name type="synonym">Mytilus polymorpha</name>
    <dbReference type="NCBI Taxonomy" id="45954"/>
    <lineage>
        <taxon>Eukaryota</taxon>
        <taxon>Metazoa</taxon>
        <taxon>Spiralia</taxon>
        <taxon>Lophotrochozoa</taxon>
        <taxon>Mollusca</taxon>
        <taxon>Bivalvia</taxon>
        <taxon>Autobranchia</taxon>
        <taxon>Heteroconchia</taxon>
        <taxon>Euheterodonta</taxon>
        <taxon>Imparidentia</taxon>
        <taxon>Neoheterodontei</taxon>
        <taxon>Myida</taxon>
        <taxon>Dreissenoidea</taxon>
        <taxon>Dreissenidae</taxon>
        <taxon>Dreissena</taxon>
    </lineage>
</organism>
<evidence type="ECO:0000313" key="2">
    <source>
        <dbReference type="Proteomes" id="UP000828390"/>
    </source>
</evidence>
<dbReference type="InterPro" id="IPR013328">
    <property type="entry name" value="6PGD_dom2"/>
</dbReference>
<dbReference type="InterPro" id="IPR008927">
    <property type="entry name" value="6-PGluconate_DH-like_C_sf"/>
</dbReference>
<dbReference type="SUPFAM" id="SSF48179">
    <property type="entry name" value="6-phosphogluconate dehydrogenase C-terminal domain-like"/>
    <property type="match status" value="1"/>
</dbReference>
<gene>
    <name evidence="1" type="ORF">DPMN_084106</name>
</gene>
<proteinExistence type="predicted"/>
<evidence type="ECO:0008006" key="3">
    <source>
        <dbReference type="Google" id="ProtNLM"/>
    </source>
</evidence>
<name>A0A9D3YDR9_DREPO</name>
<dbReference type="Gene3D" id="1.10.1040.10">
    <property type="entry name" value="N-(1-d-carboxylethyl)-l-norvaline Dehydrogenase, domain 2"/>
    <property type="match status" value="1"/>
</dbReference>
<accession>A0A9D3YDR9</accession>
<dbReference type="EMBL" id="JAIWYP010000016">
    <property type="protein sequence ID" value="KAH3696630.1"/>
    <property type="molecule type" value="Genomic_DNA"/>
</dbReference>
<reference evidence="1" key="1">
    <citation type="journal article" date="2019" name="bioRxiv">
        <title>The Genome of the Zebra Mussel, Dreissena polymorpha: A Resource for Invasive Species Research.</title>
        <authorList>
            <person name="McCartney M.A."/>
            <person name="Auch B."/>
            <person name="Kono T."/>
            <person name="Mallez S."/>
            <person name="Zhang Y."/>
            <person name="Obille A."/>
            <person name="Becker A."/>
            <person name="Abrahante J.E."/>
            <person name="Garbe J."/>
            <person name="Badalamenti J.P."/>
            <person name="Herman A."/>
            <person name="Mangelson H."/>
            <person name="Liachko I."/>
            <person name="Sullivan S."/>
            <person name="Sone E.D."/>
            <person name="Koren S."/>
            <person name="Silverstein K.A.T."/>
            <person name="Beckman K.B."/>
            <person name="Gohl D.M."/>
        </authorList>
    </citation>
    <scope>NUCLEOTIDE SEQUENCE</scope>
    <source>
        <strain evidence="1">Duluth1</strain>
        <tissue evidence="1">Whole animal</tissue>
    </source>
</reference>